<evidence type="ECO:0000259" key="6">
    <source>
        <dbReference type="PROSITE" id="PS51412"/>
    </source>
</evidence>
<keyword evidence="3" id="KW-1015">Disulfide bond</keyword>
<dbReference type="CDD" id="cd10909">
    <property type="entry name" value="ChtBD1_GH18_2"/>
    <property type="match status" value="1"/>
</dbReference>
<dbReference type="FunFam" id="2.60.120.260:FF:000105">
    <property type="entry name" value="Sushi, von Willebrand factor type A, EGF and pentraxin domain-containing protein 1"/>
    <property type="match status" value="1"/>
</dbReference>
<dbReference type="SMART" id="SM00607">
    <property type="entry name" value="FTP"/>
    <property type="match status" value="2"/>
</dbReference>
<dbReference type="RefSeq" id="XP_035660213.1">
    <property type="nucleotide sequence ID" value="XM_035804320.1"/>
</dbReference>
<dbReference type="Pfam" id="PF22633">
    <property type="entry name" value="F5_F8_type_C_2"/>
    <property type="match status" value="2"/>
</dbReference>
<feature type="transmembrane region" description="Helical" evidence="5">
    <location>
        <begin position="7"/>
        <end position="26"/>
    </location>
</feature>
<dbReference type="SUPFAM" id="SSF49785">
    <property type="entry name" value="Galactose-binding domain-like"/>
    <property type="match status" value="2"/>
</dbReference>
<feature type="domain" description="MACPF" evidence="6">
    <location>
        <begin position="235"/>
        <end position="557"/>
    </location>
</feature>
<dbReference type="InterPro" id="IPR008979">
    <property type="entry name" value="Galactose-bd-like_sf"/>
</dbReference>
<protein>
    <submittedName>
        <fullName evidence="8">Uncharacterized protein LOC118404936</fullName>
    </submittedName>
</protein>
<dbReference type="InterPro" id="IPR006585">
    <property type="entry name" value="FTP1"/>
</dbReference>
<organism evidence="7 8">
    <name type="scientific">Branchiostoma floridae</name>
    <name type="common">Florida lancelet</name>
    <name type="synonym">Amphioxus</name>
    <dbReference type="NCBI Taxonomy" id="7739"/>
    <lineage>
        <taxon>Eukaryota</taxon>
        <taxon>Metazoa</taxon>
        <taxon>Chordata</taxon>
        <taxon>Cephalochordata</taxon>
        <taxon>Leptocardii</taxon>
        <taxon>Amphioxiformes</taxon>
        <taxon>Branchiostomatidae</taxon>
        <taxon>Branchiostoma</taxon>
    </lineage>
</organism>
<evidence type="ECO:0000256" key="1">
    <source>
        <dbReference type="ARBA" id="ARBA00022723"/>
    </source>
</evidence>
<dbReference type="Gene3D" id="2.60.120.260">
    <property type="entry name" value="Galactose-binding domain-like"/>
    <property type="match status" value="2"/>
</dbReference>
<dbReference type="InterPro" id="IPR020864">
    <property type="entry name" value="MACPF"/>
</dbReference>
<keyword evidence="1" id="KW-0479">Metal-binding</keyword>
<feature type="region of interest" description="Disordered" evidence="4">
    <location>
        <begin position="142"/>
        <end position="162"/>
    </location>
</feature>
<dbReference type="InterPro" id="IPR006212">
    <property type="entry name" value="Furin_repeat"/>
</dbReference>
<dbReference type="Proteomes" id="UP000001554">
    <property type="component" value="Chromosome 17"/>
</dbReference>
<dbReference type="PROSITE" id="PS51412">
    <property type="entry name" value="MACPF_2"/>
    <property type="match status" value="1"/>
</dbReference>
<evidence type="ECO:0000256" key="5">
    <source>
        <dbReference type="SAM" id="Phobius"/>
    </source>
</evidence>
<evidence type="ECO:0000313" key="8">
    <source>
        <dbReference type="RefSeq" id="XP_035660213.1"/>
    </source>
</evidence>
<reference evidence="8" key="2">
    <citation type="submission" date="2025-08" db="UniProtKB">
        <authorList>
            <consortium name="RefSeq"/>
        </authorList>
    </citation>
    <scope>IDENTIFICATION</scope>
    <source>
        <strain evidence="8">S238N-H82</strain>
        <tissue evidence="8">Testes</tissue>
    </source>
</reference>
<gene>
    <name evidence="8" type="primary">LOC118404936</name>
</gene>
<keyword evidence="5" id="KW-1133">Transmembrane helix</keyword>
<reference evidence="7" key="1">
    <citation type="journal article" date="2020" name="Nat. Ecol. Evol.">
        <title>Deeply conserved synteny resolves early events in vertebrate evolution.</title>
        <authorList>
            <person name="Simakov O."/>
            <person name="Marletaz F."/>
            <person name="Yue J.X."/>
            <person name="O'Connell B."/>
            <person name="Jenkins J."/>
            <person name="Brandt A."/>
            <person name="Calef R."/>
            <person name="Tung C.H."/>
            <person name="Huang T.K."/>
            <person name="Schmutz J."/>
            <person name="Satoh N."/>
            <person name="Yu J.K."/>
            <person name="Putnam N.H."/>
            <person name="Green R.E."/>
            <person name="Rokhsar D.S."/>
        </authorList>
    </citation>
    <scope>NUCLEOTIDE SEQUENCE [LARGE SCALE GENOMIC DNA]</scope>
    <source>
        <strain evidence="7">S238N-H82</strain>
    </source>
</reference>
<dbReference type="GeneID" id="118404936"/>
<dbReference type="PANTHER" id="PTHR46549:SF1">
    <property type="entry name" value="MACPF DOMAIN-CONTAINING PROTEIN"/>
    <property type="match status" value="1"/>
</dbReference>
<sequence>MKKAVGVGVPLVLVLTVAVYLGVTWYKQDEPKPRHRWIKKSVGLPDYLKEALHKAAAEDAPEYVQDKRFIGAIAKMAGDLLSKPKPVDNKQLSGQINQLGGMKNMGPDLMSDSVRQQQEMTGEVEKEVADKTLQGLFAAPAKKAAPPAGGGKPAAAAAPKGGTGEMKAEIDFIEQKGMVQDDLFAPPGMKMKVDVEKSPKKQNEKDDMSQPKAFAYPMGMGGTMMNGCFGTGYVPGDPCYKAKRPLPPCFNLMEGCRFIGVGFDGRGEYSSVSRRKTVIQRKCVKKKKYHGQEVPDQMNVHGIYDSDVSSRVFEGRESFRQFLQQKAGASFSGMGFQGSVNAAWGESSKSEKQKFMSLIEADIIRYEIFLDAIKPDDLTLSFLRDFLSLPKNFITGKAELQDFIIRYGTHYIKSAKFGGSFQLYKTQEATKSESLESFSVSAQASYSGMFSAGAHYGRKEESGSASSQKSSSTHLVIEGGDQKVAGIVADFYTTSFKDTFTEWLKSVPTYPKPIEMFMGTLSELLNLNFKLLFPFDVSDAADGCFSKNLLTEEGTGRKYYTVPVLVEEGNKTITENEKRYCDDTSVEEFQLSMDKKRLALERGISVYMEEGPIPTTDFHLKGGKPGCQTDLLMVKGGDAGVAHPSWLDLINGDTYKIFFDLQRDVSKDIRKDTEAYVVYSEGRWNCHHPGKTFHAYNSWDNGGSGDTNNKKVSCFGFVMTYHESTGKLIATVDDVKVSIKIFRYLDRILPNVVNSVVGRVEYVSPLEHSQSNSGALSNILEAPCEVKWSNSYQIKPAEEGGKCLYFVAASKGDIFVVFSAIPRDKTTWYHLQISFQGVALYKGLKLVKYEGDKSARSLGDSKLFQPYFICIEEDMDKQQTYIRYGIGSDNSEKGLIYMVYTDESKPIGIRFYSFGSGENDIEIMDARIIEGSATGEMECTGGTVMVDGRCVEDCHPECNGCIPKSPGSKLDTECRLCQHFSIHQDDGTTKCVGECPEGMKAAPNGATCICEDLSILDDNDKIQCVTECPDTHEVGDDGVTCEHKVLPTARTVIYKWRSDDRCGPSYTTPKANPGQCDPESSKPCCSPSGYCGDSAAHCTCPGCIDYRPKWREDWKCGPGNAALGANPAQCDPTSGTPCCSPDGWCGASNDHCQCSSCWDYRNVARGKATRQTSTGFDGAPARAVDGNTDSNYGGGSCTHTAQLDALQRLMPGLASVEAYPSWTVDLGKAYVIDRVVIYNRRDCCSDRLDPFNIHIGDDPLPKNNPKCGGNHQAGNQNPITVSCPQMQGRYVAVRLPGSPRVLSLCEVQVYPCFDCVVISNVALGKPTFQTSGEDNPSSLAVDGNTDTNWSGGSCTHTSQEANPTWRVDLGQTYQIDKVNIYNRRDCCSDRLDPFNIYIGNSETATENPKCGGDHRIGNQASMSISCNRMRGRYVFVRLPGSSRILTLCEVQVMGG</sequence>
<dbReference type="CDD" id="cd00064">
    <property type="entry name" value="FU"/>
    <property type="match status" value="1"/>
</dbReference>
<dbReference type="Pfam" id="PF01823">
    <property type="entry name" value="MACPF"/>
    <property type="match status" value="1"/>
</dbReference>
<feature type="compositionally biased region" description="Low complexity" evidence="4">
    <location>
        <begin position="142"/>
        <end position="160"/>
    </location>
</feature>
<dbReference type="GO" id="GO:0046872">
    <property type="term" value="F:metal ion binding"/>
    <property type="evidence" value="ECO:0007669"/>
    <property type="project" value="UniProtKB-KW"/>
</dbReference>
<dbReference type="KEGG" id="bfo:118404936"/>
<keyword evidence="7" id="KW-1185">Reference proteome</keyword>
<evidence type="ECO:0000256" key="2">
    <source>
        <dbReference type="ARBA" id="ARBA00022837"/>
    </source>
</evidence>
<evidence type="ECO:0000256" key="4">
    <source>
        <dbReference type="SAM" id="MobiDB-lite"/>
    </source>
</evidence>
<keyword evidence="5" id="KW-0472">Membrane</keyword>
<proteinExistence type="predicted"/>
<keyword evidence="5" id="KW-0812">Transmembrane</keyword>
<dbReference type="SMR" id="A0A9J7HIT5"/>
<keyword evidence="2" id="KW-0106">Calcium</keyword>
<dbReference type="SMART" id="SM00457">
    <property type="entry name" value="MACPF"/>
    <property type="match status" value="1"/>
</dbReference>
<evidence type="ECO:0000256" key="3">
    <source>
        <dbReference type="ARBA" id="ARBA00023157"/>
    </source>
</evidence>
<name>A0A9J7HIT5_BRAFL</name>
<dbReference type="OrthoDB" id="406096at2759"/>
<accession>A0A9J7HIT5</accession>
<evidence type="ECO:0000313" key="7">
    <source>
        <dbReference type="Proteomes" id="UP000001554"/>
    </source>
</evidence>
<dbReference type="PANTHER" id="PTHR46549">
    <property type="entry name" value="MACPF DOMAIN-CONTAINING PROTEIN"/>
    <property type="match status" value="1"/>
</dbReference>